<protein>
    <recommendedName>
        <fullName evidence="4">LppP/LprE family lipoprotein</fullName>
    </recommendedName>
</protein>
<name>A0ABT4MTZ3_GORRU</name>
<evidence type="ECO:0000256" key="1">
    <source>
        <dbReference type="SAM" id="MobiDB-lite"/>
    </source>
</evidence>
<feature type="compositionally biased region" description="Low complexity" evidence="1">
    <location>
        <begin position="27"/>
        <end position="43"/>
    </location>
</feature>
<accession>A0ABT4MTZ3</accession>
<proteinExistence type="predicted"/>
<feature type="compositionally biased region" description="Pro residues" evidence="1">
    <location>
        <begin position="44"/>
        <end position="57"/>
    </location>
</feature>
<keyword evidence="3" id="KW-1185">Reference proteome</keyword>
<organism evidence="2 3">
    <name type="scientific">Gordonia rubripertincta</name>
    <name type="common">Rhodococcus corallinus</name>
    <dbReference type="NCBI Taxonomy" id="36822"/>
    <lineage>
        <taxon>Bacteria</taxon>
        <taxon>Bacillati</taxon>
        <taxon>Actinomycetota</taxon>
        <taxon>Actinomycetes</taxon>
        <taxon>Mycobacteriales</taxon>
        <taxon>Gordoniaceae</taxon>
        <taxon>Gordonia</taxon>
    </lineage>
</organism>
<evidence type="ECO:0000313" key="3">
    <source>
        <dbReference type="Proteomes" id="UP001067235"/>
    </source>
</evidence>
<reference evidence="2" key="1">
    <citation type="submission" date="2022-12" db="EMBL/GenBank/DDBJ databases">
        <authorList>
            <person name="Krivoruchko A.V."/>
            <person name="Elkin A."/>
        </authorList>
    </citation>
    <scope>NUCLEOTIDE SEQUENCE</scope>
    <source>
        <strain evidence="2">IEGM 1388</strain>
    </source>
</reference>
<evidence type="ECO:0000313" key="2">
    <source>
        <dbReference type="EMBL" id="MCZ4549721.1"/>
    </source>
</evidence>
<feature type="region of interest" description="Disordered" evidence="1">
    <location>
        <begin position="20"/>
        <end position="79"/>
    </location>
</feature>
<sequence>MRRIGVLVAAIAIVMVGCSSEDGTENSPAPSSPTTSAAPSTTTPQPPPPPPAPPPATEPTYEAPATVEEAEPTIQPVTLGDYCSSRGASAPTADGSTAYCARLAGTDAYVWALTPGVASNPDVPLPGNGTSAPGDVCYDLSATTINSQGQTLYCNPSVDDQGAVNVLRWELTP</sequence>
<dbReference type="RefSeq" id="WP_301570240.1">
    <property type="nucleotide sequence ID" value="NZ_JAPWIE010000002.1"/>
</dbReference>
<comment type="caution">
    <text evidence="2">The sequence shown here is derived from an EMBL/GenBank/DDBJ whole genome shotgun (WGS) entry which is preliminary data.</text>
</comment>
<gene>
    <name evidence="2" type="ORF">O4213_06995</name>
</gene>
<dbReference type="EMBL" id="JAPWIE010000002">
    <property type="protein sequence ID" value="MCZ4549721.1"/>
    <property type="molecule type" value="Genomic_DNA"/>
</dbReference>
<feature type="compositionally biased region" description="Low complexity" evidence="1">
    <location>
        <begin position="58"/>
        <end position="67"/>
    </location>
</feature>
<dbReference type="Proteomes" id="UP001067235">
    <property type="component" value="Unassembled WGS sequence"/>
</dbReference>
<dbReference type="PROSITE" id="PS51257">
    <property type="entry name" value="PROKAR_LIPOPROTEIN"/>
    <property type="match status" value="1"/>
</dbReference>
<evidence type="ECO:0008006" key="4">
    <source>
        <dbReference type="Google" id="ProtNLM"/>
    </source>
</evidence>